<accession>A0ACB8STZ0</accession>
<comment type="caution">
    <text evidence="1">The sequence shown here is derived from an EMBL/GenBank/DDBJ whole genome shotgun (WGS) entry which is preliminary data.</text>
</comment>
<reference evidence="1" key="2">
    <citation type="journal article" date="2022" name="New Phytol.">
        <title>Evolutionary transition to the ectomycorrhizal habit in the genomes of a hyperdiverse lineage of mushroom-forming fungi.</title>
        <authorList>
            <person name="Looney B."/>
            <person name="Miyauchi S."/>
            <person name="Morin E."/>
            <person name="Drula E."/>
            <person name="Courty P.E."/>
            <person name="Kohler A."/>
            <person name="Kuo A."/>
            <person name="LaButti K."/>
            <person name="Pangilinan J."/>
            <person name="Lipzen A."/>
            <person name="Riley R."/>
            <person name="Andreopoulos W."/>
            <person name="He G."/>
            <person name="Johnson J."/>
            <person name="Nolan M."/>
            <person name="Tritt A."/>
            <person name="Barry K.W."/>
            <person name="Grigoriev I.V."/>
            <person name="Nagy L.G."/>
            <person name="Hibbett D."/>
            <person name="Henrissat B."/>
            <person name="Matheny P.B."/>
            <person name="Labbe J."/>
            <person name="Martin F.M."/>
        </authorList>
    </citation>
    <scope>NUCLEOTIDE SEQUENCE</scope>
    <source>
        <strain evidence="1">HHB10654</strain>
    </source>
</reference>
<organism evidence="1 2">
    <name type="scientific">Artomyces pyxidatus</name>
    <dbReference type="NCBI Taxonomy" id="48021"/>
    <lineage>
        <taxon>Eukaryota</taxon>
        <taxon>Fungi</taxon>
        <taxon>Dikarya</taxon>
        <taxon>Basidiomycota</taxon>
        <taxon>Agaricomycotina</taxon>
        <taxon>Agaricomycetes</taxon>
        <taxon>Russulales</taxon>
        <taxon>Auriscalpiaceae</taxon>
        <taxon>Artomyces</taxon>
    </lineage>
</organism>
<sequence length="106" mass="11603">MTGALRRRARCSRRPAGPPSFYLSLKGIRMRRACTDHCRCKTVSPTFGPRPPLTTAKIPEHPTGLVKIKASIFSKSPGWFCGVVLGGCRWYEGAQSLATSSTNGRH</sequence>
<dbReference type="EMBL" id="MU277223">
    <property type="protein sequence ID" value="KAI0059834.1"/>
    <property type="molecule type" value="Genomic_DNA"/>
</dbReference>
<keyword evidence="2" id="KW-1185">Reference proteome</keyword>
<reference evidence="1" key="1">
    <citation type="submission" date="2021-03" db="EMBL/GenBank/DDBJ databases">
        <authorList>
            <consortium name="DOE Joint Genome Institute"/>
            <person name="Ahrendt S."/>
            <person name="Looney B.P."/>
            <person name="Miyauchi S."/>
            <person name="Morin E."/>
            <person name="Drula E."/>
            <person name="Courty P.E."/>
            <person name="Chicoki N."/>
            <person name="Fauchery L."/>
            <person name="Kohler A."/>
            <person name="Kuo A."/>
            <person name="Labutti K."/>
            <person name="Pangilinan J."/>
            <person name="Lipzen A."/>
            <person name="Riley R."/>
            <person name="Andreopoulos W."/>
            <person name="He G."/>
            <person name="Johnson J."/>
            <person name="Barry K.W."/>
            <person name="Grigoriev I.V."/>
            <person name="Nagy L."/>
            <person name="Hibbett D."/>
            <person name="Henrissat B."/>
            <person name="Matheny P.B."/>
            <person name="Labbe J."/>
            <person name="Martin F."/>
        </authorList>
    </citation>
    <scope>NUCLEOTIDE SEQUENCE</scope>
    <source>
        <strain evidence="1">HHB10654</strain>
    </source>
</reference>
<evidence type="ECO:0000313" key="1">
    <source>
        <dbReference type="EMBL" id="KAI0059834.1"/>
    </source>
</evidence>
<name>A0ACB8STZ0_9AGAM</name>
<gene>
    <name evidence="1" type="ORF">BV25DRAFT_1828547</name>
</gene>
<protein>
    <submittedName>
        <fullName evidence="1">Uncharacterized protein</fullName>
    </submittedName>
</protein>
<dbReference type="Proteomes" id="UP000814140">
    <property type="component" value="Unassembled WGS sequence"/>
</dbReference>
<proteinExistence type="predicted"/>
<evidence type="ECO:0000313" key="2">
    <source>
        <dbReference type="Proteomes" id="UP000814140"/>
    </source>
</evidence>